<protein>
    <submittedName>
        <fullName evidence="2">Uncharacterized protein</fullName>
    </submittedName>
</protein>
<keyword evidence="1" id="KW-0472">Membrane</keyword>
<name>A0A6B0SV92_9EURY</name>
<dbReference type="RefSeq" id="WP_159668992.1">
    <property type="nucleotide sequence ID" value="NZ_WUUS01000009.1"/>
</dbReference>
<comment type="caution">
    <text evidence="2">The sequence shown here is derived from an EMBL/GenBank/DDBJ whole genome shotgun (WGS) entry which is preliminary data.</text>
</comment>
<feature type="transmembrane region" description="Helical" evidence="1">
    <location>
        <begin position="62"/>
        <end position="85"/>
    </location>
</feature>
<proteinExistence type="predicted"/>
<keyword evidence="1" id="KW-0812">Transmembrane</keyword>
<keyword evidence="3" id="KW-1185">Reference proteome</keyword>
<keyword evidence="1" id="KW-1133">Transmembrane helix</keyword>
<accession>A0A6B0SV92</accession>
<dbReference type="Proteomes" id="UP000437065">
    <property type="component" value="Unassembled WGS sequence"/>
</dbReference>
<evidence type="ECO:0000256" key="1">
    <source>
        <dbReference type="SAM" id="Phobius"/>
    </source>
</evidence>
<reference evidence="2 3" key="1">
    <citation type="submission" date="2019-12" db="EMBL/GenBank/DDBJ databases">
        <title>Isolation and characterization of three novel carbon monoxide-oxidizing members of Halobacteria from salione crusts and soils.</title>
        <authorList>
            <person name="Myers M.R."/>
            <person name="King G.M."/>
        </authorList>
    </citation>
    <scope>NUCLEOTIDE SEQUENCE [LARGE SCALE GENOMIC DNA]</scope>
    <source>
        <strain evidence="2 3">WSA2</strain>
    </source>
</reference>
<sequence>MNELVAAALLVGAVWSPRLLDRYPKPIVRPVVAAVGTLALAYGGREFLRGLGGGYYCCSQGYYAFAGAVLVVAGWVALVPALGIAERIGPRLFDGDDSKRSP</sequence>
<organism evidence="2 3">
    <name type="scientific">Halobaculum saliterrae</name>
    <dbReference type="NCBI Taxonomy" id="2073113"/>
    <lineage>
        <taxon>Archaea</taxon>
        <taxon>Methanobacteriati</taxon>
        <taxon>Methanobacteriota</taxon>
        <taxon>Stenosarchaea group</taxon>
        <taxon>Halobacteria</taxon>
        <taxon>Halobacteriales</taxon>
        <taxon>Haloferacaceae</taxon>
        <taxon>Halobaculum</taxon>
    </lineage>
</organism>
<gene>
    <name evidence="2" type="ORF">GRX01_14515</name>
</gene>
<dbReference type="EMBL" id="WUUS01000009">
    <property type="protein sequence ID" value="MXR42545.1"/>
    <property type="molecule type" value="Genomic_DNA"/>
</dbReference>
<dbReference type="AlphaFoldDB" id="A0A6B0SV92"/>
<evidence type="ECO:0000313" key="3">
    <source>
        <dbReference type="Proteomes" id="UP000437065"/>
    </source>
</evidence>
<evidence type="ECO:0000313" key="2">
    <source>
        <dbReference type="EMBL" id="MXR42545.1"/>
    </source>
</evidence>